<dbReference type="SUPFAM" id="SSF49899">
    <property type="entry name" value="Concanavalin A-like lectins/glucanases"/>
    <property type="match status" value="1"/>
</dbReference>
<name>A0A674PM83_TAKRU</name>
<feature type="transmembrane region" description="Helical" evidence="1">
    <location>
        <begin position="6"/>
        <end position="32"/>
    </location>
</feature>
<feature type="domain" description="MAM" evidence="2">
    <location>
        <begin position="24"/>
        <end position="114"/>
    </location>
</feature>
<reference evidence="3" key="2">
    <citation type="submission" date="2025-08" db="UniProtKB">
        <authorList>
            <consortium name="Ensembl"/>
        </authorList>
    </citation>
    <scope>IDENTIFICATION</scope>
</reference>
<evidence type="ECO:0000313" key="3">
    <source>
        <dbReference type="Ensembl" id="ENSTRUP00000086731.1"/>
    </source>
</evidence>
<evidence type="ECO:0000259" key="2">
    <source>
        <dbReference type="PROSITE" id="PS50060"/>
    </source>
</evidence>
<dbReference type="Proteomes" id="UP000005226">
    <property type="component" value="Chromosome 10"/>
</dbReference>
<reference evidence="3 4" key="1">
    <citation type="journal article" date="2011" name="Genome Biol. Evol.">
        <title>Integration of the genetic map and genome assembly of fugu facilitates insights into distinct features of genome evolution in teleosts and mammals.</title>
        <authorList>
            <person name="Kai W."/>
            <person name="Kikuchi K."/>
            <person name="Tohari S."/>
            <person name="Chew A.K."/>
            <person name="Tay A."/>
            <person name="Fujiwara A."/>
            <person name="Hosoya S."/>
            <person name="Suetake H."/>
            <person name="Naruse K."/>
            <person name="Brenner S."/>
            <person name="Suzuki Y."/>
            <person name="Venkatesh B."/>
        </authorList>
    </citation>
    <scope>NUCLEOTIDE SEQUENCE [LARGE SCALE GENOMIC DNA]</scope>
</reference>
<evidence type="ECO:0000256" key="1">
    <source>
        <dbReference type="SAM" id="Phobius"/>
    </source>
</evidence>
<reference evidence="3" key="3">
    <citation type="submission" date="2025-09" db="UniProtKB">
        <authorList>
            <consortium name="Ensembl"/>
        </authorList>
    </citation>
    <scope>IDENTIFICATION</scope>
</reference>
<keyword evidence="1" id="KW-0812">Transmembrane</keyword>
<organism evidence="3 4">
    <name type="scientific">Takifugu rubripes</name>
    <name type="common">Japanese pufferfish</name>
    <name type="synonym">Fugu rubripes</name>
    <dbReference type="NCBI Taxonomy" id="31033"/>
    <lineage>
        <taxon>Eukaryota</taxon>
        <taxon>Metazoa</taxon>
        <taxon>Chordata</taxon>
        <taxon>Craniata</taxon>
        <taxon>Vertebrata</taxon>
        <taxon>Euteleostomi</taxon>
        <taxon>Actinopterygii</taxon>
        <taxon>Neopterygii</taxon>
        <taxon>Teleostei</taxon>
        <taxon>Neoteleostei</taxon>
        <taxon>Acanthomorphata</taxon>
        <taxon>Eupercaria</taxon>
        <taxon>Tetraodontiformes</taxon>
        <taxon>Tetradontoidea</taxon>
        <taxon>Tetraodontidae</taxon>
        <taxon>Takifugu</taxon>
    </lineage>
</organism>
<dbReference type="PROSITE" id="PS50060">
    <property type="entry name" value="MAM_2"/>
    <property type="match status" value="1"/>
</dbReference>
<dbReference type="Pfam" id="PF00629">
    <property type="entry name" value="MAM"/>
    <property type="match status" value="1"/>
</dbReference>
<keyword evidence="4" id="KW-1185">Reference proteome</keyword>
<dbReference type="GO" id="GO:0016020">
    <property type="term" value="C:membrane"/>
    <property type="evidence" value="ECO:0007669"/>
    <property type="project" value="InterPro"/>
</dbReference>
<dbReference type="OMA" id="CHCLRTL"/>
<dbReference type="GeneTree" id="ENSGT00940000155020"/>
<dbReference type="Ensembl" id="ENSTRUT00000060125.1">
    <property type="protein sequence ID" value="ENSTRUP00000086731.1"/>
    <property type="gene ID" value="ENSTRUG00000030833.1"/>
</dbReference>
<dbReference type="InParanoid" id="A0A674PM83"/>
<evidence type="ECO:0000313" key="4">
    <source>
        <dbReference type="Proteomes" id="UP000005226"/>
    </source>
</evidence>
<keyword evidence="1" id="KW-1133">Transmembrane helix</keyword>
<accession>A0A674PM83</accession>
<proteinExistence type="predicted"/>
<dbReference type="Gene3D" id="2.60.120.200">
    <property type="match status" value="1"/>
</dbReference>
<dbReference type="InterPro" id="IPR013320">
    <property type="entry name" value="ConA-like_dom_sf"/>
</dbReference>
<keyword evidence="1" id="KW-0472">Membrane</keyword>
<protein>
    <recommendedName>
        <fullName evidence="2">MAM domain-containing protein</fullName>
    </recommendedName>
</protein>
<dbReference type="InterPro" id="IPR000998">
    <property type="entry name" value="MAM_dom"/>
</dbReference>
<dbReference type="AlphaFoldDB" id="A0A674PM83"/>
<sequence length="124" mass="13684">MCVCVFVFLQINSVFVTVILSFLSAGSSFVFVNTSGHYGGQRAQLMLPPLKENDTHCVSFLFYHRRGSTPPVLNIYIKEHGLLGVPVFNASGPAYHIWKGVELAVSTFWPNYYQAPVGLLCLAA</sequence>
<dbReference type="PRINTS" id="PR00020">
    <property type="entry name" value="MAMDOMAIN"/>
</dbReference>